<gene>
    <name evidence="1" type="ORF">O6H91_09G077400</name>
</gene>
<comment type="caution">
    <text evidence="1">The sequence shown here is derived from an EMBL/GenBank/DDBJ whole genome shotgun (WGS) entry which is preliminary data.</text>
</comment>
<name>A0ACC2CRX7_DIPCM</name>
<keyword evidence="2" id="KW-1185">Reference proteome</keyword>
<organism evidence="1 2">
    <name type="scientific">Diphasiastrum complanatum</name>
    <name type="common">Issler's clubmoss</name>
    <name type="synonym">Lycopodium complanatum</name>
    <dbReference type="NCBI Taxonomy" id="34168"/>
    <lineage>
        <taxon>Eukaryota</taxon>
        <taxon>Viridiplantae</taxon>
        <taxon>Streptophyta</taxon>
        <taxon>Embryophyta</taxon>
        <taxon>Tracheophyta</taxon>
        <taxon>Lycopodiopsida</taxon>
        <taxon>Lycopodiales</taxon>
        <taxon>Lycopodiaceae</taxon>
        <taxon>Lycopodioideae</taxon>
        <taxon>Diphasiastrum</taxon>
    </lineage>
</organism>
<dbReference type="EMBL" id="CM055100">
    <property type="protein sequence ID" value="KAJ7544397.1"/>
    <property type="molecule type" value="Genomic_DNA"/>
</dbReference>
<sequence>MASYSPSSLLIAHHHHHHPSFSAASAISCFAHLASSTLSLLPNKPCMWRGQNCLQKQAGKRVASVVAAGMLQQVANTEIPTRDGTKIQAFVSIPPSNPISESQSAPEKLPLLILIHEFYGLTPEICGRKAEAIAKEVGCAVIAPDTYRGESTRFVPKAIFLALTTPQERVNKDLDEVLAWASTLPQVNIDKVGLVGFCYGGGKALEYSIYYKKAKAVIVIYGKPVLDVESLKSIGGSVLGVFGDQDAQFPLKMIMDFEEALEKAEIWKKIIISKGQGHAFWKDMDQVIRGNQPQKEVWIEVTNFLRNTLFT</sequence>
<accession>A0ACC2CRX7</accession>
<dbReference type="Proteomes" id="UP001162992">
    <property type="component" value="Chromosome 9"/>
</dbReference>
<evidence type="ECO:0000313" key="1">
    <source>
        <dbReference type="EMBL" id="KAJ7544397.1"/>
    </source>
</evidence>
<evidence type="ECO:0000313" key="2">
    <source>
        <dbReference type="Proteomes" id="UP001162992"/>
    </source>
</evidence>
<protein>
    <submittedName>
        <fullName evidence="1">Uncharacterized protein</fullName>
    </submittedName>
</protein>
<reference evidence="2" key="1">
    <citation type="journal article" date="2024" name="Proc. Natl. Acad. Sci. U.S.A.">
        <title>Extraordinary preservation of gene collinearity over three hundred million years revealed in homosporous lycophytes.</title>
        <authorList>
            <person name="Li C."/>
            <person name="Wickell D."/>
            <person name="Kuo L.Y."/>
            <person name="Chen X."/>
            <person name="Nie B."/>
            <person name="Liao X."/>
            <person name="Peng D."/>
            <person name="Ji J."/>
            <person name="Jenkins J."/>
            <person name="Williams M."/>
            <person name="Shu S."/>
            <person name="Plott C."/>
            <person name="Barry K."/>
            <person name="Rajasekar S."/>
            <person name="Grimwood J."/>
            <person name="Han X."/>
            <person name="Sun S."/>
            <person name="Hou Z."/>
            <person name="He W."/>
            <person name="Dai G."/>
            <person name="Sun C."/>
            <person name="Schmutz J."/>
            <person name="Leebens-Mack J.H."/>
            <person name="Li F.W."/>
            <person name="Wang L."/>
        </authorList>
    </citation>
    <scope>NUCLEOTIDE SEQUENCE [LARGE SCALE GENOMIC DNA]</scope>
    <source>
        <strain evidence="2">cv. PW_Plant_1</strain>
    </source>
</reference>
<proteinExistence type="predicted"/>